<protein>
    <submittedName>
        <fullName evidence="1">Uncharacterized protein</fullName>
    </submittedName>
</protein>
<gene>
    <name evidence="1" type="ORF">NWP19_16135</name>
</gene>
<dbReference type="EMBL" id="JANQDO010000094">
    <property type="protein sequence ID" value="MDH6058259.1"/>
    <property type="molecule type" value="Genomic_DNA"/>
</dbReference>
<organism evidence="1 2">
    <name type="scientific">Umezakia ovalisporum FSS-43</name>
    <dbReference type="NCBI Taxonomy" id="2740520"/>
    <lineage>
        <taxon>Bacteria</taxon>
        <taxon>Bacillati</taxon>
        <taxon>Cyanobacteriota</taxon>
        <taxon>Cyanophyceae</taxon>
        <taxon>Nostocales</taxon>
        <taxon>Nodulariaceae</taxon>
        <taxon>Umezakia</taxon>
    </lineage>
</organism>
<sequence length="116" mass="13151">LGNTWKKLNINNYTITKDTILEFEFQSTRGGEIHAIGFDTDNVISPLTTFKLSGTQNWGIGDFNNYTIGQGWKTYTITVGDYFTGDFNYLTFANDHDVLNPDANGYFRNIQLYEGA</sequence>
<comment type="caution">
    <text evidence="1">The sequence shown here is derived from an EMBL/GenBank/DDBJ whole genome shotgun (WGS) entry which is preliminary data.</text>
</comment>
<evidence type="ECO:0000313" key="1">
    <source>
        <dbReference type="EMBL" id="MDH6058259.1"/>
    </source>
</evidence>
<proteinExistence type="predicted"/>
<feature type="non-terminal residue" evidence="1">
    <location>
        <position position="1"/>
    </location>
</feature>
<dbReference type="RefSeq" id="WP_280657465.1">
    <property type="nucleotide sequence ID" value="NZ_JANQDO010000094.1"/>
</dbReference>
<keyword evidence="2" id="KW-1185">Reference proteome</keyword>
<dbReference type="Proteomes" id="UP001159371">
    <property type="component" value="Unassembled WGS sequence"/>
</dbReference>
<evidence type="ECO:0000313" key="2">
    <source>
        <dbReference type="Proteomes" id="UP001159371"/>
    </source>
</evidence>
<name>A0ABT6K784_9CYAN</name>
<reference evidence="1 2" key="1">
    <citation type="journal article" date="2023" name="J. Phycol.">
        <title>Chrysosporum ovalisporum is synonymous with the true-branching cyanobacterium Umezakia natans (Nostocales/Aphanizomenonaceae).</title>
        <authorList>
            <person name="McGregor G.B."/>
            <person name="Sendall B.C."/>
            <person name="Niiyama Y."/>
            <person name="Tuji A."/>
            <person name="Willis A."/>
        </authorList>
    </citation>
    <scope>NUCLEOTIDE SEQUENCE [LARGE SCALE GENOMIC DNA]</scope>
    <source>
        <strain evidence="1 2">FSS-43</strain>
    </source>
</reference>
<accession>A0ABT6K784</accession>